<evidence type="ECO:0000256" key="6">
    <source>
        <dbReference type="ARBA" id="ARBA00022723"/>
    </source>
</evidence>
<comment type="catalytic activity">
    <reaction evidence="10">
        <text>L-threonyl-[protein] + FAD = FMN-L-threonyl-[protein] + AMP + H(+)</text>
        <dbReference type="Rhea" id="RHEA:36847"/>
        <dbReference type="Rhea" id="RHEA-COMP:11060"/>
        <dbReference type="Rhea" id="RHEA-COMP:11061"/>
        <dbReference type="ChEBI" id="CHEBI:15378"/>
        <dbReference type="ChEBI" id="CHEBI:30013"/>
        <dbReference type="ChEBI" id="CHEBI:57692"/>
        <dbReference type="ChEBI" id="CHEBI:74257"/>
        <dbReference type="ChEBI" id="CHEBI:456215"/>
        <dbReference type="EC" id="2.7.1.180"/>
    </reaction>
</comment>
<dbReference type="Gene3D" id="3.10.520.10">
    <property type="entry name" value="ApbE-like domains"/>
    <property type="match status" value="1"/>
</dbReference>
<evidence type="ECO:0000256" key="2">
    <source>
        <dbReference type="ARBA" id="ARBA00011955"/>
    </source>
</evidence>
<evidence type="ECO:0000256" key="1">
    <source>
        <dbReference type="ARBA" id="ARBA00001946"/>
    </source>
</evidence>
<sequence>MRSCYQLGTMDLECFLNMPDFQKSIASPGAHIAGQSAKDSLVTHVSHRAMATDFVVLLPAHQADRVETVMEALESLDEIESRLTVYRPSSEVSKINREAANGPVRVSTNTFRVLERALAWSERTSGAFDISAGPLVEAWGFTERSGRKPTQAEIDQALSRVGFQHIELSAEDRTVCFHRPGMSINLGAIGKGDALDSLKRYLLHAGVEHFLIHGGNSSVIAHGNQFHGSQFEDELTDETNPGWAVGIAHPTKPKDRIAGVWLKNQSLATSGSGKQFFHHRGKRFGHVIDPRSGWPAGDLLSLTVIMNSATDADACATGLFVLGSDQFADHRQNDWWPPMVTVSPAPRQNEVSIDSHGDILWVDEQ</sequence>
<evidence type="ECO:0000256" key="8">
    <source>
        <dbReference type="ARBA" id="ARBA00022842"/>
    </source>
</evidence>
<dbReference type="EMBL" id="VRLW01000001">
    <property type="protein sequence ID" value="KAA1259693.1"/>
    <property type="molecule type" value="Genomic_DNA"/>
</dbReference>
<protein>
    <recommendedName>
        <fullName evidence="3">FAD:protein FMN transferase</fullName>
        <ecNumber evidence="2">2.7.1.180</ecNumber>
    </recommendedName>
    <alternativeName>
        <fullName evidence="9">Flavin transferase</fullName>
    </alternativeName>
</protein>
<name>A0A5B1CJR9_9BACT</name>
<dbReference type="InterPro" id="IPR003374">
    <property type="entry name" value="ApbE-like_sf"/>
</dbReference>
<evidence type="ECO:0000313" key="11">
    <source>
        <dbReference type="EMBL" id="KAA1259693.1"/>
    </source>
</evidence>
<proteinExistence type="predicted"/>
<evidence type="ECO:0000256" key="9">
    <source>
        <dbReference type="ARBA" id="ARBA00031306"/>
    </source>
</evidence>
<evidence type="ECO:0000256" key="4">
    <source>
        <dbReference type="ARBA" id="ARBA00022630"/>
    </source>
</evidence>
<evidence type="ECO:0000256" key="10">
    <source>
        <dbReference type="ARBA" id="ARBA00048540"/>
    </source>
</evidence>
<dbReference type="GO" id="GO:0046872">
    <property type="term" value="F:metal ion binding"/>
    <property type="evidence" value="ECO:0007669"/>
    <property type="project" value="UniProtKB-KW"/>
</dbReference>
<dbReference type="Pfam" id="PF02424">
    <property type="entry name" value="ApbE"/>
    <property type="match status" value="1"/>
</dbReference>
<comment type="caution">
    <text evidence="11">The sequence shown here is derived from an EMBL/GenBank/DDBJ whole genome shotgun (WGS) entry which is preliminary data.</text>
</comment>
<dbReference type="InterPro" id="IPR024932">
    <property type="entry name" value="ApbE"/>
</dbReference>
<keyword evidence="5" id="KW-0808">Transferase</keyword>
<keyword evidence="11" id="KW-0449">Lipoprotein</keyword>
<keyword evidence="7" id="KW-0274">FAD</keyword>
<gene>
    <name evidence="11" type="primary">apbE_2</name>
    <name evidence="11" type="ORF">LF1_22280</name>
</gene>
<comment type="cofactor">
    <cofactor evidence="1">
        <name>Mg(2+)</name>
        <dbReference type="ChEBI" id="CHEBI:18420"/>
    </cofactor>
</comment>
<keyword evidence="12" id="KW-1185">Reference proteome</keyword>
<dbReference type="AlphaFoldDB" id="A0A5B1CJR9"/>
<keyword evidence="6" id="KW-0479">Metal-binding</keyword>
<evidence type="ECO:0000256" key="5">
    <source>
        <dbReference type="ARBA" id="ARBA00022679"/>
    </source>
</evidence>
<dbReference type="PANTHER" id="PTHR30040">
    <property type="entry name" value="THIAMINE BIOSYNTHESIS LIPOPROTEIN APBE"/>
    <property type="match status" value="1"/>
</dbReference>
<keyword evidence="4" id="KW-0285">Flavoprotein</keyword>
<evidence type="ECO:0000313" key="12">
    <source>
        <dbReference type="Proteomes" id="UP000322699"/>
    </source>
</evidence>
<keyword evidence="8" id="KW-0460">Magnesium</keyword>
<evidence type="ECO:0000256" key="7">
    <source>
        <dbReference type="ARBA" id="ARBA00022827"/>
    </source>
</evidence>
<evidence type="ECO:0000256" key="3">
    <source>
        <dbReference type="ARBA" id="ARBA00016337"/>
    </source>
</evidence>
<dbReference type="SUPFAM" id="SSF143631">
    <property type="entry name" value="ApbE-like"/>
    <property type="match status" value="1"/>
</dbReference>
<organism evidence="11 12">
    <name type="scientific">Rubripirellula obstinata</name>
    <dbReference type="NCBI Taxonomy" id="406547"/>
    <lineage>
        <taxon>Bacteria</taxon>
        <taxon>Pseudomonadati</taxon>
        <taxon>Planctomycetota</taxon>
        <taxon>Planctomycetia</taxon>
        <taxon>Pirellulales</taxon>
        <taxon>Pirellulaceae</taxon>
        <taxon>Rubripirellula</taxon>
    </lineage>
</organism>
<dbReference type="Proteomes" id="UP000322699">
    <property type="component" value="Unassembled WGS sequence"/>
</dbReference>
<dbReference type="EC" id="2.7.1.180" evidence="2"/>
<accession>A0A5B1CJR9</accession>
<reference evidence="11 12" key="1">
    <citation type="submission" date="2019-08" db="EMBL/GenBank/DDBJ databases">
        <title>Deep-cultivation of Planctomycetes and their phenomic and genomic characterization uncovers novel biology.</title>
        <authorList>
            <person name="Wiegand S."/>
            <person name="Jogler M."/>
            <person name="Boedeker C."/>
            <person name="Pinto D."/>
            <person name="Vollmers J."/>
            <person name="Rivas-Marin E."/>
            <person name="Kohn T."/>
            <person name="Peeters S.H."/>
            <person name="Heuer A."/>
            <person name="Rast P."/>
            <person name="Oberbeckmann S."/>
            <person name="Bunk B."/>
            <person name="Jeske O."/>
            <person name="Meyerdierks A."/>
            <person name="Storesund J.E."/>
            <person name="Kallscheuer N."/>
            <person name="Luecker S."/>
            <person name="Lage O.M."/>
            <person name="Pohl T."/>
            <person name="Merkel B.J."/>
            <person name="Hornburger P."/>
            <person name="Mueller R.-W."/>
            <person name="Bruemmer F."/>
            <person name="Labrenz M."/>
            <person name="Spormann A.M."/>
            <person name="Op Den Camp H."/>
            <person name="Overmann J."/>
            <person name="Amann R."/>
            <person name="Jetten M.S.M."/>
            <person name="Mascher T."/>
            <person name="Medema M.H."/>
            <person name="Devos D.P."/>
            <person name="Kaster A.-K."/>
            <person name="Ovreas L."/>
            <person name="Rohde M."/>
            <person name="Galperin M.Y."/>
            <person name="Jogler C."/>
        </authorList>
    </citation>
    <scope>NUCLEOTIDE SEQUENCE [LARGE SCALE GENOMIC DNA]</scope>
    <source>
        <strain evidence="11 12">LF1</strain>
    </source>
</reference>
<dbReference type="GO" id="GO:0016740">
    <property type="term" value="F:transferase activity"/>
    <property type="evidence" value="ECO:0007669"/>
    <property type="project" value="UniProtKB-KW"/>
</dbReference>
<dbReference type="PANTHER" id="PTHR30040:SF2">
    <property type="entry name" value="FAD:PROTEIN FMN TRANSFERASE"/>
    <property type="match status" value="1"/>
</dbReference>